<organism evidence="2 3">
    <name type="scientific">Acidovorax facilis</name>
    <dbReference type="NCBI Taxonomy" id="12917"/>
    <lineage>
        <taxon>Bacteria</taxon>
        <taxon>Pseudomonadati</taxon>
        <taxon>Pseudomonadota</taxon>
        <taxon>Betaproteobacteria</taxon>
        <taxon>Burkholderiales</taxon>
        <taxon>Comamonadaceae</taxon>
        <taxon>Acidovorax</taxon>
    </lineage>
</organism>
<accession>A0ABV8DIC5</accession>
<dbReference type="EMBL" id="JBHSAJ010000161">
    <property type="protein sequence ID" value="MFC3938037.1"/>
    <property type="molecule type" value="Genomic_DNA"/>
</dbReference>
<gene>
    <name evidence="2" type="ORF">ACFOW3_25800</name>
</gene>
<feature type="domain" description="DUF6883" evidence="1">
    <location>
        <begin position="9"/>
        <end position="99"/>
    </location>
</feature>
<dbReference type="RefSeq" id="WP_156358872.1">
    <property type="nucleotide sequence ID" value="NZ_JAMXAX010000142.1"/>
</dbReference>
<evidence type="ECO:0000313" key="3">
    <source>
        <dbReference type="Proteomes" id="UP001595693"/>
    </source>
</evidence>
<sequence>MIQAVDGPLPNAGKAVINPKKLTSYALNPLPPVGGDKARVFESVLGYNQSNADQLIGKIQQGVLTNSAALGKADQFGQRFTVDMSITGPNGNIAVVRTG</sequence>
<proteinExistence type="predicted"/>
<dbReference type="Pfam" id="PF21814">
    <property type="entry name" value="DUF6883"/>
    <property type="match status" value="1"/>
</dbReference>
<protein>
    <submittedName>
        <fullName evidence="2">DUF6883 domain-containing protein</fullName>
    </submittedName>
</protein>
<name>A0ABV8DIC5_9BURK</name>
<evidence type="ECO:0000259" key="1">
    <source>
        <dbReference type="Pfam" id="PF21814"/>
    </source>
</evidence>
<keyword evidence="3" id="KW-1185">Reference proteome</keyword>
<dbReference type="Proteomes" id="UP001595693">
    <property type="component" value="Unassembled WGS sequence"/>
</dbReference>
<comment type="caution">
    <text evidence="2">The sequence shown here is derived from an EMBL/GenBank/DDBJ whole genome shotgun (WGS) entry which is preliminary data.</text>
</comment>
<reference evidence="3" key="1">
    <citation type="journal article" date="2019" name="Int. J. Syst. Evol. Microbiol.">
        <title>The Global Catalogue of Microorganisms (GCM) 10K type strain sequencing project: providing services to taxonomists for standard genome sequencing and annotation.</title>
        <authorList>
            <consortium name="The Broad Institute Genomics Platform"/>
            <consortium name="The Broad Institute Genome Sequencing Center for Infectious Disease"/>
            <person name="Wu L."/>
            <person name="Ma J."/>
        </authorList>
    </citation>
    <scope>NUCLEOTIDE SEQUENCE [LARGE SCALE GENOMIC DNA]</scope>
    <source>
        <strain evidence="3">CCUG 2113</strain>
    </source>
</reference>
<evidence type="ECO:0000313" key="2">
    <source>
        <dbReference type="EMBL" id="MFC3938037.1"/>
    </source>
</evidence>
<dbReference type="InterPro" id="IPR049250">
    <property type="entry name" value="DUF6883"/>
</dbReference>